<keyword evidence="1" id="KW-0472">Membrane</keyword>
<feature type="transmembrane region" description="Helical" evidence="1">
    <location>
        <begin position="199"/>
        <end position="216"/>
    </location>
</feature>
<protein>
    <recommendedName>
        <fullName evidence="4">Intracellular septation protein A</fullName>
    </recommendedName>
</protein>
<comment type="caution">
    <text evidence="2">The sequence shown here is derived from an EMBL/GenBank/DDBJ whole genome shotgun (WGS) entry which is preliminary data.</text>
</comment>
<accession>A0ABN2DGS2</accession>
<sequence length="223" mass="23681">MVGAARPTEADGRTGAGAGKARWGAVLAPVLVDLVVPLVIFYGLRRAGVGVVGATLAGSVIPVLRTVYSVVRGRKVDWMAVFVIVALAVGTVASLAMHSPRMLLAKDGVITALCGLWMLGTVALGKPLLLAIGRGIAEAKRGKGGGEVWASRWDREPRFRHGIRLITIVWGVGLVFDAVVRVVLAYALPLDAVPGVTTVQWIVLFVLLYGFMMIYSRKNDLLA</sequence>
<evidence type="ECO:0000313" key="2">
    <source>
        <dbReference type="EMBL" id="GAA1575802.1"/>
    </source>
</evidence>
<name>A0ABN2DGS2_9ACTN</name>
<feature type="transmembrane region" description="Helical" evidence="1">
    <location>
        <begin position="165"/>
        <end position="187"/>
    </location>
</feature>
<keyword evidence="1" id="KW-1133">Transmembrane helix</keyword>
<feature type="transmembrane region" description="Helical" evidence="1">
    <location>
        <begin position="23"/>
        <end position="44"/>
    </location>
</feature>
<evidence type="ECO:0000313" key="3">
    <source>
        <dbReference type="Proteomes" id="UP001500190"/>
    </source>
</evidence>
<proteinExistence type="predicted"/>
<organism evidence="2 3">
    <name type="scientific">Kribbella karoonensis</name>
    <dbReference type="NCBI Taxonomy" id="324851"/>
    <lineage>
        <taxon>Bacteria</taxon>
        <taxon>Bacillati</taxon>
        <taxon>Actinomycetota</taxon>
        <taxon>Actinomycetes</taxon>
        <taxon>Propionibacteriales</taxon>
        <taxon>Kribbellaceae</taxon>
        <taxon>Kribbella</taxon>
    </lineage>
</organism>
<feature type="transmembrane region" description="Helical" evidence="1">
    <location>
        <begin position="109"/>
        <end position="133"/>
    </location>
</feature>
<keyword evidence="3" id="KW-1185">Reference proteome</keyword>
<gene>
    <name evidence="2" type="ORF">GCM10009742_18910</name>
</gene>
<feature type="transmembrane region" description="Helical" evidence="1">
    <location>
        <begin position="50"/>
        <end position="71"/>
    </location>
</feature>
<reference evidence="2 3" key="1">
    <citation type="journal article" date="2019" name="Int. J. Syst. Evol. Microbiol.">
        <title>The Global Catalogue of Microorganisms (GCM) 10K type strain sequencing project: providing services to taxonomists for standard genome sequencing and annotation.</title>
        <authorList>
            <consortium name="The Broad Institute Genomics Platform"/>
            <consortium name="The Broad Institute Genome Sequencing Center for Infectious Disease"/>
            <person name="Wu L."/>
            <person name="Ma J."/>
        </authorList>
    </citation>
    <scope>NUCLEOTIDE SEQUENCE [LARGE SCALE GENOMIC DNA]</scope>
    <source>
        <strain evidence="2 3">JCM 14304</strain>
    </source>
</reference>
<evidence type="ECO:0008006" key="4">
    <source>
        <dbReference type="Google" id="ProtNLM"/>
    </source>
</evidence>
<keyword evidence="1" id="KW-0812">Transmembrane</keyword>
<dbReference type="Proteomes" id="UP001500190">
    <property type="component" value="Unassembled WGS sequence"/>
</dbReference>
<feature type="transmembrane region" description="Helical" evidence="1">
    <location>
        <begin position="78"/>
        <end position="97"/>
    </location>
</feature>
<evidence type="ECO:0000256" key="1">
    <source>
        <dbReference type="SAM" id="Phobius"/>
    </source>
</evidence>
<dbReference type="NCBIfam" id="NF041646">
    <property type="entry name" value="VC0807_fam"/>
    <property type="match status" value="1"/>
</dbReference>
<dbReference type="EMBL" id="BAAAND010000003">
    <property type="protein sequence ID" value="GAA1575802.1"/>
    <property type="molecule type" value="Genomic_DNA"/>
</dbReference>